<dbReference type="EMBL" id="RBTD01000091">
    <property type="protein sequence ID" value="RMT24769.1"/>
    <property type="molecule type" value="Genomic_DNA"/>
</dbReference>
<dbReference type="AlphaFoldDB" id="A0A3M5JNA8"/>
<protein>
    <submittedName>
        <fullName evidence="1">Uncharacterized protein</fullName>
    </submittedName>
</protein>
<evidence type="ECO:0000313" key="1">
    <source>
        <dbReference type="EMBL" id="RMT24769.1"/>
    </source>
</evidence>
<name>A0A3M5JNA8_PSEA0</name>
<sequence>MFDNGMETTCGCVVGGAGLAGMGFLFNALKTGAMPRIAAKGLVVIDASDRPGAGVLGEYRITANSVGDVFIDCLRDPALREVFKPLENSAAYWRIKARRSCLMPVCSWPRPPGWCWTTSCNATE</sequence>
<organism evidence="1 2">
    <name type="scientific">Pseudomonas amygdali pv. mori</name>
    <dbReference type="NCBI Taxonomy" id="34065"/>
    <lineage>
        <taxon>Bacteria</taxon>
        <taxon>Pseudomonadati</taxon>
        <taxon>Pseudomonadota</taxon>
        <taxon>Gammaproteobacteria</taxon>
        <taxon>Pseudomonadales</taxon>
        <taxon>Pseudomonadaceae</taxon>
        <taxon>Pseudomonas</taxon>
        <taxon>Pseudomonas amygdali</taxon>
    </lineage>
</organism>
<dbReference type="Proteomes" id="UP000276194">
    <property type="component" value="Unassembled WGS sequence"/>
</dbReference>
<proteinExistence type="predicted"/>
<accession>A0A3M5JNA8</accession>
<gene>
    <name evidence="1" type="ORF">ALP52_05822</name>
</gene>
<comment type="caution">
    <text evidence="1">The sequence shown here is derived from an EMBL/GenBank/DDBJ whole genome shotgun (WGS) entry which is preliminary data.</text>
</comment>
<reference evidence="1 2" key="1">
    <citation type="submission" date="2018-08" db="EMBL/GenBank/DDBJ databases">
        <title>Recombination of ecologically and evolutionarily significant loci maintains genetic cohesion in the Pseudomonas syringae species complex.</title>
        <authorList>
            <person name="Dillon M."/>
            <person name="Thakur S."/>
            <person name="Almeida R.N.D."/>
            <person name="Weir B.S."/>
            <person name="Guttman D.S."/>
        </authorList>
    </citation>
    <scope>NUCLEOTIDE SEQUENCE [LARGE SCALE GENOMIC DNA]</scope>
    <source>
        <strain evidence="1 2">ICMP 6941</strain>
    </source>
</reference>
<evidence type="ECO:0000313" key="2">
    <source>
        <dbReference type="Proteomes" id="UP000276194"/>
    </source>
</evidence>